<evidence type="ECO:0000256" key="4">
    <source>
        <dbReference type="ARBA" id="ARBA00022801"/>
    </source>
</evidence>
<dbReference type="AlphaFoldDB" id="A0A6M9Q324"/>
<dbReference type="GO" id="GO:0005829">
    <property type="term" value="C:cytosol"/>
    <property type="evidence" value="ECO:0007669"/>
    <property type="project" value="TreeGrafter"/>
</dbReference>
<dbReference type="SMART" id="SM00732">
    <property type="entry name" value="YqgFc"/>
    <property type="match status" value="1"/>
</dbReference>
<name>A0A6M9Q324_9BURK</name>
<protein>
    <recommendedName>
        <fullName evidence="5">Putative pre-16S rRNA nuclease</fullName>
        <ecNumber evidence="5">3.1.-.-</ecNumber>
    </recommendedName>
</protein>
<reference evidence="7 8" key="1">
    <citation type="submission" date="2018-04" db="EMBL/GenBank/DDBJ databases">
        <title>Polynucleobacter sp. UH21B genome.</title>
        <authorList>
            <person name="Hahn M.W."/>
        </authorList>
    </citation>
    <scope>NUCLEOTIDE SEQUENCE [LARGE SCALE GENOMIC DNA]</scope>
    <source>
        <strain evidence="7 8">MWH-UH21B</strain>
    </source>
</reference>
<dbReference type="GO" id="GO:0016788">
    <property type="term" value="F:hydrolase activity, acting on ester bonds"/>
    <property type="evidence" value="ECO:0007669"/>
    <property type="project" value="UniProtKB-UniRule"/>
</dbReference>
<dbReference type="SUPFAM" id="SSF53098">
    <property type="entry name" value="Ribonuclease H-like"/>
    <property type="match status" value="1"/>
</dbReference>
<gene>
    <name evidence="7" type="ORF">DCO17_01260</name>
</gene>
<keyword evidence="1 5" id="KW-0963">Cytoplasm</keyword>
<sequence>MSQAVTVMAFDYGLRRVGVAVGNAFTKAGQPLKTIAAPNVDALFREIQGLVKDWQPQQLVVGRPVYPDGAEHEMTAKATRFGNQLHGRLHLPVAWVDERYTSAILEGDPKMRDNLDAHSATLILEQYFAEKFQS</sequence>
<dbReference type="PANTHER" id="PTHR33317">
    <property type="entry name" value="POLYNUCLEOTIDYL TRANSFERASE, RIBONUCLEASE H-LIKE SUPERFAMILY PROTEIN"/>
    <property type="match status" value="1"/>
</dbReference>
<dbReference type="EC" id="3.1.-.-" evidence="5"/>
<dbReference type="NCBIfam" id="TIGR00250">
    <property type="entry name" value="RNAse_H_YqgF"/>
    <property type="match status" value="1"/>
</dbReference>
<evidence type="ECO:0000259" key="6">
    <source>
        <dbReference type="SMART" id="SM00732"/>
    </source>
</evidence>
<evidence type="ECO:0000256" key="3">
    <source>
        <dbReference type="ARBA" id="ARBA00022722"/>
    </source>
</evidence>
<comment type="similarity">
    <text evidence="5">Belongs to the YqgF HJR family.</text>
</comment>
<dbReference type="Proteomes" id="UP000503312">
    <property type="component" value="Chromosome"/>
</dbReference>
<dbReference type="PANTHER" id="PTHR33317:SF4">
    <property type="entry name" value="POLYNUCLEOTIDYL TRANSFERASE, RIBONUCLEASE H-LIKE SUPERFAMILY PROTEIN"/>
    <property type="match status" value="1"/>
</dbReference>
<keyword evidence="8" id="KW-1185">Reference proteome</keyword>
<proteinExistence type="inferred from homology"/>
<evidence type="ECO:0000313" key="8">
    <source>
        <dbReference type="Proteomes" id="UP000503312"/>
    </source>
</evidence>
<dbReference type="GO" id="GO:0000967">
    <property type="term" value="P:rRNA 5'-end processing"/>
    <property type="evidence" value="ECO:0007669"/>
    <property type="project" value="UniProtKB-UniRule"/>
</dbReference>
<evidence type="ECO:0000256" key="5">
    <source>
        <dbReference type="HAMAP-Rule" id="MF_00651"/>
    </source>
</evidence>
<evidence type="ECO:0000313" key="7">
    <source>
        <dbReference type="EMBL" id="QKM65625.1"/>
    </source>
</evidence>
<keyword evidence="4 5" id="KW-0378">Hydrolase</keyword>
<evidence type="ECO:0000256" key="1">
    <source>
        <dbReference type="ARBA" id="ARBA00022490"/>
    </source>
</evidence>
<dbReference type="HAMAP" id="MF_00651">
    <property type="entry name" value="Nuclease_YqgF"/>
    <property type="match status" value="1"/>
</dbReference>
<comment type="function">
    <text evidence="5">Could be a nuclease involved in processing of the 5'-end of pre-16S rRNA.</text>
</comment>
<dbReference type="InterPro" id="IPR005227">
    <property type="entry name" value="YqgF"/>
</dbReference>
<dbReference type="EMBL" id="CP028942">
    <property type="protein sequence ID" value="QKM65625.1"/>
    <property type="molecule type" value="Genomic_DNA"/>
</dbReference>
<feature type="domain" description="YqgF/RNase H-like" evidence="6">
    <location>
        <begin position="5"/>
        <end position="105"/>
    </location>
</feature>
<keyword evidence="3 5" id="KW-0540">Nuclease</keyword>
<organism evidence="7 8">
    <name type="scientific">Polynucleobacter tropicus</name>
    <dbReference type="NCBI Taxonomy" id="1743174"/>
    <lineage>
        <taxon>Bacteria</taxon>
        <taxon>Pseudomonadati</taxon>
        <taxon>Pseudomonadota</taxon>
        <taxon>Betaproteobacteria</taxon>
        <taxon>Burkholderiales</taxon>
        <taxon>Burkholderiaceae</taxon>
        <taxon>Polynucleobacter</taxon>
    </lineage>
</organism>
<dbReference type="KEGG" id="ptrp:DCO17_01260"/>
<dbReference type="InterPro" id="IPR037027">
    <property type="entry name" value="YqgF/RNaseH-like_dom_sf"/>
</dbReference>
<keyword evidence="2 5" id="KW-0690">Ribosome biogenesis</keyword>
<dbReference type="InterPro" id="IPR006641">
    <property type="entry name" value="YqgF/RNaseH-like_dom"/>
</dbReference>
<evidence type="ECO:0000256" key="2">
    <source>
        <dbReference type="ARBA" id="ARBA00022517"/>
    </source>
</evidence>
<dbReference type="InterPro" id="IPR012337">
    <property type="entry name" value="RNaseH-like_sf"/>
</dbReference>
<accession>A0A6M9Q324</accession>
<dbReference type="GO" id="GO:0004518">
    <property type="term" value="F:nuclease activity"/>
    <property type="evidence" value="ECO:0007669"/>
    <property type="project" value="UniProtKB-KW"/>
</dbReference>
<dbReference type="CDD" id="cd16964">
    <property type="entry name" value="YqgF"/>
    <property type="match status" value="1"/>
</dbReference>
<comment type="subcellular location">
    <subcellularLocation>
        <location evidence="5">Cytoplasm</location>
    </subcellularLocation>
</comment>
<dbReference type="Gene3D" id="3.30.420.140">
    <property type="entry name" value="YqgF/RNase H-like domain"/>
    <property type="match status" value="1"/>
</dbReference>
<dbReference type="Pfam" id="PF03652">
    <property type="entry name" value="RuvX"/>
    <property type="match status" value="1"/>
</dbReference>